<dbReference type="EMBL" id="JATAAI010000001">
    <property type="protein sequence ID" value="KAK1748266.1"/>
    <property type="molecule type" value="Genomic_DNA"/>
</dbReference>
<keyword evidence="3" id="KW-0472">Membrane</keyword>
<feature type="compositionally biased region" description="Low complexity" evidence="2">
    <location>
        <begin position="76"/>
        <end position="118"/>
    </location>
</feature>
<feature type="transmembrane region" description="Helical" evidence="3">
    <location>
        <begin position="397"/>
        <end position="419"/>
    </location>
</feature>
<dbReference type="InterPro" id="IPR035979">
    <property type="entry name" value="RBD_domain_sf"/>
</dbReference>
<dbReference type="CDD" id="cd00590">
    <property type="entry name" value="RRM_SF"/>
    <property type="match status" value="1"/>
</dbReference>
<feature type="region of interest" description="Disordered" evidence="2">
    <location>
        <begin position="352"/>
        <end position="377"/>
    </location>
</feature>
<feature type="compositionally biased region" description="Polar residues" evidence="2">
    <location>
        <begin position="184"/>
        <end position="194"/>
    </location>
</feature>
<evidence type="ECO:0000256" key="3">
    <source>
        <dbReference type="SAM" id="Phobius"/>
    </source>
</evidence>
<protein>
    <recommendedName>
        <fullName evidence="5">RRM domain-containing protein</fullName>
    </recommendedName>
</protein>
<feature type="compositionally biased region" description="Low complexity" evidence="2">
    <location>
        <begin position="158"/>
        <end position="171"/>
    </location>
</feature>
<gene>
    <name evidence="6" type="ORF">QTG54_000205</name>
</gene>
<dbReference type="AlphaFoldDB" id="A0AAD8YKH5"/>
<dbReference type="InterPro" id="IPR000504">
    <property type="entry name" value="RRM_dom"/>
</dbReference>
<feature type="region of interest" description="Disordered" evidence="2">
    <location>
        <begin position="42"/>
        <end position="203"/>
    </location>
</feature>
<evidence type="ECO:0000313" key="6">
    <source>
        <dbReference type="EMBL" id="KAK1748266.1"/>
    </source>
</evidence>
<keyword evidence="4" id="KW-0732">Signal</keyword>
<dbReference type="Pfam" id="PF00076">
    <property type="entry name" value="RRM_1"/>
    <property type="match status" value="1"/>
</dbReference>
<dbReference type="SMART" id="SM00360">
    <property type="entry name" value="RRM"/>
    <property type="match status" value="1"/>
</dbReference>
<feature type="compositionally biased region" description="Low complexity" evidence="2">
    <location>
        <begin position="127"/>
        <end position="148"/>
    </location>
</feature>
<feature type="region of interest" description="Disordered" evidence="2">
    <location>
        <begin position="470"/>
        <end position="495"/>
    </location>
</feature>
<organism evidence="6 7">
    <name type="scientific">Skeletonema marinoi</name>
    <dbReference type="NCBI Taxonomy" id="267567"/>
    <lineage>
        <taxon>Eukaryota</taxon>
        <taxon>Sar</taxon>
        <taxon>Stramenopiles</taxon>
        <taxon>Ochrophyta</taxon>
        <taxon>Bacillariophyta</taxon>
        <taxon>Coscinodiscophyceae</taxon>
        <taxon>Thalassiosirophycidae</taxon>
        <taxon>Thalassiosirales</taxon>
        <taxon>Skeletonemataceae</taxon>
        <taxon>Skeletonema</taxon>
        <taxon>Skeletonema marinoi-dohrnii complex</taxon>
    </lineage>
</organism>
<feature type="domain" description="RRM" evidence="5">
    <location>
        <begin position="713"/>
        <end position="792"/>
    </location>
</feature>
<sequence length="798" mass="85780">MNTRRALLLALASAIDAAVAQFNTTAPTVALLTNAPTNNSTIALNTTSPTPAPSLTPSKSPTNNPTSAPSNPPTNAPTTSPSNSPTNLPTNAPTNVPTNSPTNAPTNVPTNSPTSAPTMKTDPPSVTPSLTPSRSSAPSAPPTLSSQPTPVPTVSFHPTAEPSASPSSEPTQSNFPSFVPTVSAAPSGTPSVQPTEAPIIPPSAAPSMEERLEVLSEYTQNITATNNFDSDDIDRFCRIYTQYTIQFGYNVAEPQISTKCTVKGQSIDIIYNRRQLTFWNRLRRMLQTETTTYNLILTFVMKYSTKVGVYNLDNYNALFAEYVNSNTTKVLNDMLTLQLPVLNVSEVVEQEDISPTKEPTMAPQTEAPVPISEAPSTAPSARVTPVIITPETSGDSFVLGLSLGLSGAFLVAAMGFIYYRHSEKQKQKDEFIQRELSGDNNDMDIAGIASGMGDSMEVKISDHNGVLSQDDVTNDGVSDNDDGGGGQGIVRDTNASLQIQSSPPRLGSIYDIESGPLRNPSVSSSVGNAPVAHPMAYATMDSIFSQQVGQYQESFQSGAPANLMMADASFSSDSEDELNNPSAFDGSHDELDNYKNRDLEILRDTVEEAVEDVEGMLSLAMTRALTEGDEADLPWGADDSGSIEASCLFETYDWLKRNEESPLDTRNEFFQEVINGVVITVLFGLMHPLEAAQLAHGIATVIGLPLLKELPTKTLVITGMRKTTDVDRGQHVILAAFERFGPIEQAAISPNNRGFGFVRFSKPKSVQRALEKYRVAEIEIQNVSVSIKTLENTTPARE</sequence>
<feature type="compositionally biased region" description="Low complexity" evidence="2">
    <location>
        <begin position="46"/>
        <end position="69"/>
    </location>
</feature>
<name>A0AAD8YKH5_9STRA</name>
<dbReference type="GO" id="GO:0003723">
    <property type="term" value="F:RNA binding"/>
    <property type="evidence" value="ECO:0007669"/>
    <property type="project" value="UniProtKB-UniRule"/>
</dbReference>
<proteinExistence type="predicted"/>
<feature type="chain" id="PRO_5042280279" description="RRM domain-containing protein" evidence="4">
    <location>
        <begin position="21"/>
        <end position="798"/>
    </location>
</feature>
<keyword evidence="7" id="KW-1185">Reference proteome</keyword>
<evidence type="ECO:0000256" key="2">
    <source>
        <dbReference type="SAM" id="MobiDB-lite"/>
    </source>
</evidence>
<evidence type="ECO:0000256" key="1">
    <source>
        <dbReference type="PROSITE-ProRule" id="PRU00176"/>
    </source>
</evidence>
<keyword evidence="3" id="KW-1133">Transmembrane helix</keyword>
<evidence type="ECO:0000259" key="5">
    <source>
        <dbReference type="PROSITE" id="PS50102"/>
    </source>
</evidence>
<dbReference type="SUPFAM" id="SSF54928">
    <property type="entry name" value="RNA-binding domain, RBD"/>
    <property type="match status" value="1"/>
</dbReference>
<reference evidence="6" key="1">
    <citation type="submission" date="2023-06" db="EMBL/GenBank/DDBJ databases">
        <title>Survivors Of The Sea: Transcriptome response of Skeletonema marinoi to long-term dormancy.</title>
        <authorList>
            <person name="Pinder M.I.M."/>
            <person name="Kourtchenko O."/>
            <person name="Robertson E.K."/>
            <person name="Larsson T."/>
            <person name="Maumus F."/>
            <person name="Osuna-Cruz C.M."/>
            <person name="Vancaester E."/>
            <person name="Stenow R."/>
            <person name="Vandepoele K."/>
            <person name="Ploug H."/>
            <person name="Bruchert V."/>
            <person name="Godhe A."/>
            <person name="Topel M."/>
        </authorList>
    </citation>
    <scope>NUCLEOTIDE SEQUENCE</scope>
    <source>
        <strain evidence="6">R05AC</strain>
    </source>
</reference>
<keyword evidence="3" id="KW-0812">Transmembrane</keyword>
<evidence type="ECO:0000313" key="7">
    <source>
        <dbReference type="Proteomes" id="UP001224775"/>
    </source>
</evidence>
<feature type="signal peptide" evidence="4">
    <location>
        <begin position="1"/>
        <end position="20"/>
    </location>
</feature>
<dbReference type="Proteomes" id="UP001224775">
    <property type="component" value="Unassembled WGS sequence"/>
</dbReference>
<keyword evidence="1" id="KW-0694">RNA-binding</keyword>
<comment type="caution">
    <text evidence="6">The sequence shown here is derived from an EMBL/GenBank/DDBJ whole genome shotgun (WGS) entry which is preliminary data.</text>
</comment>
<dbReference type="Gene3D" id="3.30.70.330">
    <property type="match status" value="1"/>
</dbReference>
<dbReference type="InterPro" id="IPR012677">
    <property type="entry name" value="Nucleotide-bd_a/b_plait_sf"/>
</dbReference>
<evidence type="ECO:0000256" key="4">
    <source>
        <dbReference type="SAM" id="SignalP"/>
    </source>
</evidence>
<dbReference type="PROSITE" id="PS50102">
    <property type="entry name" value="RRM"/>
    <property type="match status" value="1"/>
</dbReference>
<accession>A0AAD8YKH5</accession>